<evidence type="ECO:0000313" key="4">
    <source>
        <dbReference type="Proteomes" id="UP000789595"/>
    </source>
</evidence>
<feature type="transmembrane region" description="Helical" evidence="2">
    <location>
        <begin position="224"/>
        <end position="247"/>
    </location>
</feature>
<dbReference type="AlphaFoldDB" id="A0A8J2X6T2"/>
<feature type="transmembrane region" description="Helical" evidence="2">
    <location>
        <begin position="359"/>
        <end position="381"/>
    </location>
</feature>
<evidence type="ECO:0000313" key="3">
    <source>
        <dbReference type="EMBL" id="CAH0378645.1"/>
    </source>
</evidence>
<feature type="compositionally biased region" description="Polar residues" evidence="1">
    <location>
        <begin position="35"/>
        <end position="54"/>
    </location>
</feature>
<keyword evidence="2" id="KW-0472">Membrane</keyword>
<feature type="compositionally biased region" description="Pro residues" evidence="1">
    <location>
        <begin position="57"/>
        <end position="66"/>
    </location>
</feature>
<feature type="transmembrane region" description="Helical" evidence="2">
    <location>
        <begin position="401"/>
        <end position="420"/>
    </location>
</feature>
<organism evidence="3 4">
    <name type="scientific">Pelagomonas calceolata</name>
    <dbReference type="NCBI Taxonomy" id="35677"/>
    <lineage>
        <taxon>Eukaryota</taxon>
        <taxon>Sar</taxon>
        <taxon>Stramenopiles</taxon>
        <taxon>Ochrophyta</taxon>
        <taxon>Pelagophyceae</taxon>
        <taxon>Pelagomonadales</taxon>
        <taxon>Pelagomonadaceae</taxon>
        <taxon>Pelagomonas</taxon>
    </lineage>
</organism>
<dbReference type="OrthoDB" id="204695at2759"/>
<evidence type="ECO:0000256" key="1">
    <source>
        <dbReference type="SAM" id="MobiDB-lite"/>
    </source>
</evidence>
<protein>
    <submittedName>
        <fullName evidence="3">Uncharacterized protein</fullName>
    </submittedName>
</protein>
<comment type="caution">
    <text evidence="3">The sequence shown here is derived from an EMBL/GenBank/DDBJ whole genome shotgun (WGS) entry which is preliminary data.</text>
</comment>
<gene>
    <name evidence="3" type="ORF">PECAL_6P02410</name>
</gene>
<proteinExistence type="predicted"/>
<sequence>MPVKTGRKLPRARVDAKVAQAAVRLARHVPAAPSTAGSAKVPSTPSQVTLNLTQTPPARPSTPPASPLNAEVADLLERLAADATPRRREEVERHVEQLTTDQPVITHEPRPPLPQSHPDVVAWRKRRSARTRLLQRQAKLTKSYREELRLAATGGDNKWDCCDCENKDGFVLPCWDETDNGVPDVCMNSTTCPFHPDNGCTNDNFVCHIFGNVGFPYFDKRRKLWMGLAMWSTLFAMFVTAVGALSLSTDKDIVRSTYWVYVEATNSTERTRYFLGLRSIVYVQGNDVKSERLDTDLIVGTLPGTKRTDPMRQALLKSCADSAQASALGALLSCVTLIFALIGTMNRMRFSSDANVQKALGLITDTWGAFCLCFTLFNFYFDCYADLPSSVEDFRIRKRWGPAWYCYLFCALSGIIRAWAHWVTPTPDHGVGCCTFRLPHAIMALLDVDGDGKLTWEDQKLLFGSLRTVLAQQASQRVGSFRKSLSSKFISPPPKDTWSGDWQERDRRKKLEATIARQREVCAEAVEARGDSHDPEVDPELGIVAARQACVPTFLVGLSPDARYDPRVLDAEKRKRKVEADWSLALMAQQTPVSQNKARWLKAKANLRRVAADARDDEEAKNHV</sequence>
<accession>A0A8J2X6T2</accession>
<reference evidence="3" key="1">
    <citation type="submission" date="2021-11" db="EMBL/GenBank/DDBJ databases">
        <authorList>
            <consortium name="Genoscope - CEA"/>
            <person name="William W."/>
        </authorList>
    </citation>
    <scope>NUCLEOTIDE SEQUENCE</scope>
</reference>
<feature type="region of interest" description="Disordered" evidence="1">
    <location>
        <begin position="29"/>
        <end position="68"/>
    </location>
</feature>
<evidence type="ECO:0000256" key="2">
    <source>
        <dbReference type="SAM" id="Phobius"/>
    </source>
</evidence>
<name>A0A8J2X6T2_9STRA</name>
<keyword evidence="2" id="KW-1133">Transmembrane helix</keyword>
<keyword evidence="4" id="KW-1185">Reference proteome</keyword>
<feature type="transmembrane region" description="Helical" evidence="2">
    <location>
        <begin position="325"/>
        <end position="347"/>
    </location>
</feature>
<dbReference type="EMBL" id="CAKKNE010000006">
    <property type="protein sequence ID" value="CAH0378645.1"/>
    <property type="molecule type" value="Genomic_DNA"/>
</dbReference>
<dbReference type="Proteomes" id="UP000789595">
    <property type="component" value="Unassembled WGS sequence"/>
</dbReference>
<keyword evidence="2" id="KW-0812">Transmembrane</keyword>